<feature type="transmembrane region" description="Helical" evidence="7">
    <location>
        <begin position="369"/>
        <end position="390"/>
    </location>
</feature>
<accession>A0A852Z1S3</accession>
<feature type="transmembrane region" description="Helical" evidence="7">
    <location>
        <begin position="125"/>
        <end position="143"/>
    </location>
</feature>
<evidence type="ECO:0000313" key="9">
    <source>
        <dbReference type="EMBL" id="NYH77586.1"/>
    </source>
</evidence>
<dbReference type="PROSITE" id="PS50850">
    <property type="entry name" value="MFS"/>
    <property type="match status" value="1"/>
</dbReference>
<dbReference type="InterPro" id="IPR036259">
    <property type="entry name" value="MFS_trans_sf"/>
</dbReference>
<keyword evidence="5 7" id="KW-1133">Transmembrane helix</keyword>
<feature type="domain" description="Major facilitator superfamily (MFS) profile" evidence="8">
    <location>
        <begin position="242"/>
        <end position="428"/>
    </location>
</feature>
<feature type="transmembrane region" description="Helical" evidence="7">
    <location>
        <begin position="35"/>
        <end position="55"/>
    </location>
</feature>
<dbReference type="EMBL" id="JACBYW010000001">
    <property type="protein sequence ID" value="NYH77586.1"/>
    <property type="molecule type" value="Genomic_DNA"/>
</dbReference>
<feature type="transmembrane region" description="Helical" evidence="7">
    <location>
        <begin position="311"/>
        <end position="330"/>
    </location>
</feature>
<evidence type="ECO:0000256" key="6">
    <source>
        <dbReference type="ARBA" id="ARBA00023136"/>
    </source>
</evidence>
<keyword evidence="4 7" id="KW-0812">Transmembrane</keyword>
<feature type="transmembrane region" description="Helical" evidence="7">
    <location>
        <begin position="164"/>
        <end position="188"/>
    </location>
</feature>
<gene>
    <name evidence="9" type="ORF">FHR84_000900</name>
</gene>
<dbReference type="CDD" id="cd06173">
    <property type="entry name" value="MFS_MefA_like"/>
    <property type="match status" value="1"/>
</dbReference>
<keyword evidence="2" id="KW-0813">Transport</keyword>
<evidence type="ECO:0000256" key="5">
    <source>
        <dbReference type="ARBA" id="ARBA00022989"/>
    </source>
</evidence>
<dbReference type="AlphaFoldDB" id="A0A852Z1S3"/>
<dbReference type="RefSeq" id="WP_246300118.1">
    <property type="nucleotide sequence ID" value="NZ_JACBYW010000001.1"/>
</dbReference>
<dbReference type="InterPro" id="IPR020846">
    <property type="entry name" value="MFS_dom"/>
</dbReference>
<dbReference type="Pfam" id="PF05977">
    <property type="entry name" value="MFS_3"/>
    <property type="match status" value="1"/>
</dbReference>
<comment type="caution">
    <text evidence="9">The sequence shown here is derived from an EMBL/GenBank/DDBJ whole genome shotgun (WGS) entry which is preliminary data.</text>
</comment>
<dbReference type="PANTHER" id="PTHR23513:SF11">
    <property type="entry name" value="STAPHYLOFERRIN A TRANSPORTER"/>
    <property type="match status" value="1"/>
</dbReference>
<dbReference type="GO" id="GO:0005886">
    <property type="term" value="C:plasma membrane"/>
    <property type="evidence" value="ECO:0007669"/>
    <property type="project" value="UniProtKB-SubCell"/>
</dbReference>
<feature type="transmembrane region" description="Helical" evidence="7">
    <location>
        <begin position="336"/>
        <end position="357"/>
    </location>
</feature>
<sequence length="428" mass="45805">MSSYATDKTVEEETAERVFSRRSSSMFISLRVRNFQLYAGGQVVSLLGTWIQRIAQDWLVLEISGGSATALGIAVALQFLPMLLLTPWAGLLADRLDKRHLLIVLQYGIGGSALALGLLDVAGLVQLWHVYVLCLSLGCCGALEMPIRQSFVMEMVGRSQVGNAVSLNSIIVNSCRLVGPAIAGYLIAWIGTGWLFLVNAFSVIGVVVTLVMMNPALLHRNDPVPAGRGQLLEGVRYVRQRPELVSVLSLVFCVGTFGLTFNTSLAVMANQVFETGSDDFGLLHAMLAAGTLVGAAFSAWRSARDLPRHHILIGSALTFGVAESIAAFSFSAWVFGILLLVLGATQMTFILTANNTIQLSVDSSVRGRVMSFYMLLLLGGTPLGSTLAGWSAEYVDGRAPLLLGGSVSVVSASVCGFAITRIKKRRTS</sequence>
<keyword evidence="3" id="KW-1003">Cell membrane</keyword>
<protein>
    <submittedName>
        <fullName evidence="9">MFS family permease</fullName>
    </submittedName>
</protein>
<evidence type="ECO:0000259" key="8">
    <source>
        <dbReference type="PROSITE" id="PS50850"/>
    </source>
</evidence>
<dbReference type="InterPro" id="IPR010290">
    <property type="entry name" value="TM_effector"/>
</dbReference>
<dbReference type="Proteomes" id="UP000548304">
    <property type="component" value="Unassembled WGS sequence"/>
</dbReference>
<evidence type="ECO:0000256" key="2">
    <source>
        <dbReference type="ARBA" id="ARBA00022448"/>
    </source>
</evidence>
<name>A0A852Z1S3_9ACTN</name>
<organism evidence="9 10">
    <name type="scientific">Actinopolyspora biskrensis</name>
    <dbReference type="NCBI Taxonomy" id="1470178"/>
    <lineage>
        <taxon>Bacteria</taxon>
        <taxon>Bacillati</taxon>
        <taxon>Actinomycetota</taxon>
        <taxon>Actinomycetes</taxon>
        <taxon>Actinopolysporales</taxon>
        <taxon>Actinopolysporaceae</taxon>
        <taxon>Actinopolyspora</taxon>
    </lineage>
</organism>
<dbReference type="Gene3D" id="1.20.1250.20">
    <property type="entry name" value="MFS general substrate transporter like domains"/>
    <property type="match status" value="1"/>
</dbReference>
<keyword evidence="6 7" id="KW-0472">Membrane</keyword>
<feature type="transmembrane region" description="Helical" evidence="7">
    <location>
        <begin position="194"/>
        <end position="213"/>
    </location>
</feature>
<comment type="subcellular location">
    <subcellularLocation>
        <location evidence="1">Cell membrane</location>
        <topology evidence="1">Multi-pass membrane protein</topology>
    </subcellularLocation>
</comment>
<evidence type="ECO:0000313" key="10">
    <source>
        <dbReference type="Proteomes" id="UP000548304"/>
    </source>
</evidence>
<evidence type="ECO:0000256" key="7">
    <source>
        <dbReference type="SAM" id="Phobius"/>
    </source>
</evidence>
<reference evidence="9 10" key="1">
    <citation type="submission" date="2020-07" db="EMBL/GenBank/DDBJ databases">
        <title>Genomic Encyclopedia of Type Strains, Phase III (KMG-III): the genomes of soil and plant-associated and newly described type strains.</title>
        <authorList>
            <person name="Whitman W."/>
        </authorList>
    </citation>
    <scope>NUCLEOTIDE SEQUENCE [LARGE SCALE GENOMIC DNA]</scope>
    <source>
        <strain evidence="9 10">CECT 8576</strain>
    </source>
</reference>
<feature type="transmembrane region" description="Helical" evidence="7">
    <location>
        <begin position="402"/>
        <end position="422"/>
    </location>
</feature>
<feature type="transmembrane region" description="Helical" evidence="7">
    <location>
        <begin position="67"/>
        <end position="89"/>
    </location>
</feature>
<evidence type="ECO:0000256" key="4">
    <source>
        <dbReference type="ARBA" id="ARBA00022692"/>
    </source>
</evidence>
<dbReference type="SUPFAM" id="SSF103473">
    <property type="entry name" value="MFS general substrate transporter"/>
    <property type="match status" value="1"/>
</dbReference>
<dbReference type="PANTHER" id="PTHR23513">
    <property type="entry name" value="INTEGRAL MEMBRANE EFFLUX PROTEIN-RELATED"/>
    <property type="match status" value="1"/>
</dbReference>
<dbReference type="GO" id="GO:0022857">
    <property type="term" value="F:transmembrane transporter activity"/>
    <property type="evidence" value="ECO:0007669"/>
    <property type="project" value="InterPro"/>
</dbReference>
<proteinExistence type="predicted"/>
<evidence type="ECO:0000256" key="3">
    <source>
        <dbReference type="ARBA" id="ARBA00022475"/>
    </source>
</evidence>
<evidence type="ECO:0000256" key="1">
    <source>
        <dbReference type="ARBA" id="ARBA00004651"/>
    </source>
</evidence>
<feature type="transmembrane region" description="Helical" evidence="7">
    <location>
        <begin position="280"/>
        <end position="299"/>
    </location>
</feature>
<keyword evidence="10" id="KW-1185">Reference proteome</keyword>
<feature type="transmembrane region" description="Helical" evidence="7">
    <location>
        <begin position="244"/>
        <end position="268"/>
    </location>
</feature>
<feature type="transmembrane region" description="Helical" evidence="7">
    <location>
        <begin position="101"/>
        <end position="119"/>
    </location>
</feature>